<dbReference type="PROSITE" id="PS50893">
    <property type="entry name" value="ABC_TRANSPORTER_2"/>
    <property type="match status" value="2"/>
</dbReference>
<dbReference type="GO" id="GO:0004518">
    <property type="term" value="F:nuclease activity"/>
    <property type="evidence" value="ECO:0007669"/>
    <property type="project" value="UniProtKB-KW"/>
</dbReference>
<keyword evidence="5" id="KW-0227">DNA damage</keyword>
<dbReference type="Pfam" id="PF00005">
    <property type="entry name" value="ABC_tran"/>
    <property type="match status" value="1"/>
</dbReference>
<dbReference type="AlphaFoldDB" id="A0A0M2NSP3"/>
<protein>
    <recommendedName>
        <fullName evidence="12">UvrABC system protein A</fullName>
    </recommendedName>
    <alternativeName>
        <fullName evidence="13">Excinuclease ABC subunit A</fullName>
    </alternativeName>
</protein>
<feature type="domain" description="ABC transporter" evidence="14">
    <location>
        <begin position="179"/>
        <end position="440"/>
    </location>
</feature>
<evidence type="ECO:0000256" key="4">
    <source>
        <dbReference type="ARBA" id="ARBA00022741"/>
    </source>
</evidence>
<evidence type="ECO:0000256" key="7">
    <source>
        <dbReference type="ARBA" id="ARBA00022840"/>
    </source>
</evidence>
<dbReference type="InterPro" id="IPR027417">
    <property type="entry name" value="P-loop_NTPase"/>
</dbReference>
<dbReference type="GO" id="GO:0005524">
    <property type="term" value="F:ATP binding"/>
    <property type="evidence" value="ECO:0007669"/>
    <property type="project" value="UniProtKB-KW"/>
</dbReference>
<proteinExistence type="inferred from homology"/>
<dbReference type="InterPro" id="IPR017871">
    <property type="entry name" value="ABC_transporter-like_CS"/>
</dbReference>
<dbReference type="GO" id="GO:0005737">
    <property type="term" value="C:cytoplasm"/>
    <property type="evidence" value="ECO:0007669"/>
    <property type="project" value="UniProtKB-SubCell"/>
</dbReference>
<comment type="similarity">
    <text evidence="11">Belongs to the ABC transporter superfamily. UvrA family.</text>
</comment>
<comment type="caution">
    <text evidence="15">The sequence shown here is derived from an EMBL/GenBank/DDBJ whole genome shotgun (WGS) entry which is preliminary data.</text>
</comment>
<evidence type="ECO:0000256" key="12">
    <source>
        <dbReference type="ARBA" id="ARBA00039316"/>
    </source>
</evidence>
<evidence type="ECO:0000256" key="2">
    <source>
        <dbReference type="ARBA" id="ARBA00022490"/>
    </source>
</evidence>
<evidence type="ECO:0000259" key="14">
    <source>
        <dbReference type="PROSITE" id="PS50893"/>
    </source>
</evidence>
<evidence type="ECO:0000256" key="9">
    <source>
        <dbReference type="ARBA" id="ARBA00023125"/>
    </source>
</evidence>
<reference evidence="15 16" key="1">
    <citation type="submission" date="2015-03" db="EMBL/GenBank/DDBJ databases">
        <title>Genome Assembly of Staphylococcus cohnii subsp. cohnii strain G22B2.</title>
        <authorList>
            <person name="Nair G."/>
            <person name="Kaur G."/>
            <person name="Khatri I."/>
            <person name="Singh N.K."/>
            <person name="Sathyabama S."/>
            <person name="Maurya S.K."/>
            <person name="Subramanian S."/>
            <person name="Agrewala J.N."/>
            <person name="Mayilraj S."/>
        </authorList>
    </citation>
    <scope>NUCLEOTIDE SEQUENCE [LARGE SCALE GENOMIC DNA]</scope>
    <source>
        <strain evidence="15 16">G22B2</strain>
    </source>
</reference>
<dbReference type="Proteomes" id="UP000034455">
    <property type="component" value="Unassembled WGS sequence"/>
</dbReference>
<evidence type="ECO:0000256" key="6">
    <source>
        <dbReference type="ARBA" id="ARBA00022769"/>
    </source>
</evidence>
<evidence type="ECO:0000256" key="10">
    <source>
        <dbReference type="ARBA" id="ARBA00023204"/>
    </source>
</evidence>
<keyword evidence="7" id="KW-0067">ATP-binding</keyword>
<evidence type="ECO:0000256" key="3">
    <source>
        <dbReference type="ARBA" id="ARBA00022737"/>
    </source>
</evidence>
<name>A0A0M2NSP3_STACC</name>
<keyword evidence="9" id="KW-0238">DNA-binding</keyword>
<dbReference type="Gene3D" id="1.20.1580.10">
    <property type="entry name" value="ABC transporter ATPase like domain"/>
    <property type="match status" value="2"/>
</dbReference>
<dbReference type="RefSeq" id="WP_037551393.1">
    <property type="nucleotide sequence ID" value="NZ_BKAS01000045.1"/>
</dbReference>
<dbReference type="Gene3D" id="1.10.8.280">
    <property type="entry name" value="ABC transporter ATPase domain-like"/>
    <property type="match status" value="1"/>
</dbReference>
<dbReference type="GO" id="GO:0003677">
    <property type="term" value="F:DNA binding"/>
    <property type="evidence" value="ECO:0007669"/>
    <property type="project" value="UniProtKB-KW"/>
</dbReference>
<keyword evidence="3" id="KW-0677">Repeat</keyword>
<dbReference type="PROSITE" id="PS00211">
    <property type="entry name" value="ABC_TRANSPORTER_1"/>
    <property type="match status" value="1"/>
</dbReference>
<dbReference type="GO" id="GO:0006281">
    <property type="term" value="P:DNA repair"/>
    <property type="evidence" value="ECO:0007669"/>
    <property type="project" value="UniProtKB-KW"/>
</dbReference>
<dbReference type="EMBL" id="LAKJ01000034">
    <property type="protein sequence ID" value="KKI62741.1"/>
    <property type="molecule type" value="Genomic_DNA"/>
</dbReference>
<evidence type="ECO:0000256" key="13">
    <source>
        <dbReference type="ARBA" id="ARBA00042156"/>
    </source>
</evidence>
<sequence>MNDITIIGASQNNLKNIDITIPKHLITVFTGRSGSGKSSLVFRTVAAESEQLLNESYSSYIQFHLNQQPKPKVKEIKNLPVAMTISQKRFNGNSRSTVGTVSDIYASVRLLWSRIGEPFVGYSDAFSFNSPNGMCETCEGLGYIEDINLNELLDWNKSLNEGAINFPSFGPDKERGKAYRDSGLFDNDKKLKAYTKEELDLFLYQEPIKLKKPPEEWRKSAKYVGLIPRFRRIFLGDKEFNKKRYAKHLKNVVENKICPTCNGQRLNSKILSCKIMGKNISDFTQMTVKENLAFLNKLNNSTAQFIIEPLRKQLEALDYIGLSYLTLDRVTTSLSGGEAQRLKLIRHLNSSLSDLVYIIDEPSVGLHPEDIAKINEILKSLKHKGNTVLIVEHDPDVIKEADYIIDMGPSSGAQGGEITFKGTYKELLSSDTSTGEALRIKHHLKNEIREAKSFYHLGPVTQNNLKNVTVDIPKHVLTVLTGVAGSGKSSLVKAGFAKNDNAVFMDQKAIQGSNRSNLLTYLGVFDRVRNFFSKETGLNKSMFSYNSKGACANCGGKGYIETELAFMGEFSQTCEVCHGKRYKPEVLNATIDGYSIADFLELTVDEGIRFFDKENEIQSKLQAISKTGLNYVTLGQPLSTLSGGEIQRVKLGQYLNDDVTDSIFIFDEPTTGLHEADIPILINCFNDLIEQNNTVILIEHNLSIMCDADWIIDVGPGPGLDGGKVQFSGYPINFVKENKTLTSKHLKLYIAND</sequence>
<dbReference type="GO" id="GO:0016887">
    <property type="term" value="F:ATP hydrolysis activity"/>
    <property type="evidence" value="ECO:0007669"/>
    <property type="project" value="InterPro"/>
</dbReference>
<evidence type="ECO:0000256" key="11">
    <source>
        <dbReference type="ARBA" id="ARBA00038000"/>
    </source>
</evidence>
<keyword evidence="8" id="KW-0267">Excision nuclease</keyword>
<feature type="domain" description="ABC transporter" evidence="14">
    <location>
        <begin position="448"/>
        <end position="741"/>
    </location>
</feature>
<dbReference type="PANTHER" id="PTHR43152:SF3">
    <property type="entry name" value="UVRABC SYSTEM PROTEIN A"/>
    <property type="match status" value="1"/>
</dbReference>
<keyword evidence="2" id="KW-0963">Cytoplasm</keyword>
<keyword evidence="4" id="KW-0547">Nucleotide-binding</keyword>
<evidence type="ECO:0000256" key="1">
    <source>
        <dbReference type="ARBA" id="ARBA00004496"/>
    </source>
</evidence>
<dbReference type="CDD" id="cd03270">
    <property type="entry name" value="ABC_UvrA_I"/>
    <property type="match status" value="1"/>
</dbReference>
<gene>
    <name evidence="15" type="ORF">UF66_1941</name>
</gene>
<dbReference type="PATRIC" id="fig|74704.6.peg.1992"/>
<evidence type="ECO:0000313" key="16">
    <source>
        <dbReference type="Proteomes" id="UP000034455"/>
    </source>
</evidence>
<comment type="subcellular location">
    <subcellularLocation>
        <location evidence="1">Cytoplasm</location>
    </subcellularLocation>
</comment>
<dbReference type="PANTHER" id="PTHR43152">
    <property type="entry name" value="UVRABC SYSTEM PROTEIN A"/>
    <property type="match status" value="1"/>
</dbReference>
<evidence type="ECO:0000256" key="5">
    <source>
        <dbReference type="ARBA" id="ARBA00022763"/>
    </source>
</evidence>
<evidence type="ECO:0000256" key="8">
    <source>
        <dbReference type="ARBA" id="ARBA00022881"/>
    </source>
</evidence>
<dbReference type="SUPFAM" id="SSF52540">
    <property type="entry name" value="P-loop containing nucleoside triphosphate hydrolases"/>
    <property type="match status" value="2"/>
</dbReference>
<accession>A0A0M2NSP3</accession>
<keyword evidence="10" id="KW-0234">DNA repair</keyword>
<organism evidence="15 16">
    <name type="scientific">Staphylococcus cohnii subsp. cohnii</name>
    <dbReference type="NCBI Taxonomy" id="74704"/>
    <lineage>
        <taxon>Bacteria</taxon>
        <taxon>Bacillati</taxon>
        <taxon>Bacillota</taxon>
        <taxon>Bacilli</taxon>
        <taxon>Bacillales</taxon>
        <taxon>Staphylococcaceae</taxon>
        <taxon>Staphylococcus</taxon>
        <taxon>Staphylococcus cohnii species complex</taxon>
    </lineage>
</organism>
<evidence type="ECO:0000313" key="15">
    <source>
        <dbReference type="EMBL" id="KKI62741.1"/>
    </source>
</evidence>
<dbReference type="InterPro" id="IPR003439">
    <property type="entry name" value="ABC_transporter-like_ATP-bd"/>
</dbReference>
<dbReference type="Gene3D" id="3.40.50.300">
    <property type="entry name" value="P-loop containing nucleotide triphosphate hydrolases"/>
    <property type="match status" value="3"/>
</dbReference>
<dbReference type="GeneID" id="93721885"/>
<keyword evidence="6" id="KW-0228">DNA excision</keyword>